<proteinExistence type="predicted"/>
<protein>
    <submittedName>
        <fullName evidence="2">Uncharacterized protein</fullName>
    </submittedName>
</protein>
<feature type="region of interest" description="Disordered" evidence="1">
    <location>
        <begin position="1"/>
        <end position="60"/>
    </location>
</feature>
<comment type="caution">
    <text evidence="2">The sequence shown here is derived from an EMBL/GenBank/DDBJ whole genome shotgun (WGS) entry which is preliminary data.</text>
</comment>
<gene>
    <name evidence="2" type="ORF">E0L32_004644</name>
</gene>
<feature type="compositionally biased region" description="Polar residues" evidence="1">
    <location>
        <begin position="807"/>
        <end position="820"/>
    </location>
</feature>
<dbReference type="InParanoid" id="A0A507B6G5"/>
<dbReference type="GeneID" id="41972091"/>
<feature type="compositionally biased region" description="Polar residues" evidence="1">
    <location>
        <begin position="403"/>
        <end position="426"/>
    </location>
</feature>
<evidence type="ECO:0000313" key="3">
    <source>
        <dbReference type="Proteomes" id="UP000319257"/>
    </source>
</evidence>
<feature type="region of interest" description="Disordered" evidence="1">
    <location>
        <begin position="286"/>
        <end position="306"/>
    </location>
</feature>
<evidence type="ECO:0000256" key="1">
    <source>
        <dbReference type="SAM" id="MobiDB-lite"/>
    </source>
</evidence>
<name>A0A507B6G5_9PEZI</name>
<organism evidence="2 3">
    <name type="scientific">Thyridium curvatum</name>
    <dbReference type="NCBI Taxonomy" id="1093900"/>
    <lineage>
        <taxon>Eukaryota</taxon>
        <taxon>Fungi</taxon>
        <taxon>Dikarya</taxon>
        <taxon>Ascomycota</taxon>
        <taxon>Pezizomycotina</taxon>
        <taxon>Sordariomycetes</taxon>
        <taxon>Sordariomycetidae</taxon>
        <taxon>Thyridiales</taxon>
        <taxon>Thyridiaceae</taxon>
        <taxon>Thyridium</taxon>
    </lineage>
</organism>
<feature type="region of interest" description="Disordered" evidence="1">
    <location>
        <begin position="355"/>
        <end position="471"/>
    </location>
</feature>
<feature type="compositionally biased region" description="Polar residues" evidence="1">
    <location>
        <begin position="503"/>
        <end position="514"/>
    </location>
</feature>
<feature type="region of interest" description="Disordered" evidence="1">
    <location>
        <begin position="96"/>
        <end position="131"/>
    </location>
</feature>
<feature type="compositionally biased region" description="Basic and acidic residues" evidence="1">
    <location>
        <begin position="176"/>
        <end position="193"/>
    </location>
</feature>
<dbReference type="RefSeq" id="XP_030997078.1">
    <property type="nucleotide sequence ID" value="XM_031139077.1"/>
</dbReference>
<sequence length="889" mass="97391">MDDAEMTSEKPTSPGDTMQIDDLDLQEGTLPLTDVPHPRMIKKPQDSRPQQQQQSNGTCLRSDQQTYQLMQVDDLQVGILLEGTLPVTTHVPQLETSKTDGLTQSEPQHNNSQQGEPSHCFSKPHGMQSHSPEHLALESVTQKMPDLSMEQSVTSPTLEAKPKATALIETFIDLTGRGRENQRRRPRMREGRSRSGSPVSHEEGVRSRSPIQPPRQDAPPKDKTGISGPVPPESTTEKVGISPQQLAALPSTYEMTTAIGTMYMPTQGTIEAEDAVEIPSTLEAVHSPEQPALEQSRRSPVQPPESIPAPPLFLYIDENDISGNSVLPDDMVVSLCGPFIVPGERMTDNLKRSPIQPLQYPDIAPHFSPRGRELPHNEAGGGEPYASPMSAIDAELPLPEPSQFHTDQVTSVHPDTAEANQSSGAQDRQDPVDGNNRARSGALVSSTVPEDDHGDIAMTAAEPLERSPIQPPELASASYVVGALVSSTDSMINSSRNSRTRSVKSQGAKNTKSALTKRKEARASRTTTKPTYTSADRLAGQRTGHKAQSSEVHKHERSRDANGANNSTSKRSPVKPPGPSLADQHSSQAIAERPLPQHTLELQTLENHQQESGHLALDMMASEITPSAVDEPITVPERRSHIYPPTTSDFQIGQHQLVNLILWPTERYEGRSRPADLSRMEIDTEMQRKRRRDDSDDRSQSNTCLREDTSPSNKRQARHSAAELLKRARARNPPSSGNIHLPGHESADMEVDASPRGNVSRILSLPPKAPAKPAHKSRRPERHRTVGPTRRSARIEARSRPPETPMVATSQGCETSSGHQATREQSRRRSPIQAPPISTSEPVEPIDTASILRQSQAQASTERQTANKRGRRTPSVKENPGPFTWAAKT</sequence>
<feature type="compositionally biased region" description="Basic and acidic residues" evidence="1">
    <location>
        <begin position="551"/>
        <end position="560"/>
    </location>
</feature>
<dbReference type="AlphaFoldDB" id="A0A507B6G5"/>
<feature type="region of interest" description="Disordered" evidence="1">
    <location>
        <begin position="490"/>
        <end position="587"/>
    </location>
</feature>
<accession>A0A507B6G5</accession>
<feature type="compositionally biased region" description="Basic and acidic residues" evidence="1">
    <location>
        <begin position="670"/>
        <end position="709"/>
    </location>
</feature>
<feature type="region of interest" description="Disordered" evidence="1">
    <location>
        <begin position="171"/>
        <end position="245"/>
    </location>
</feature>
<dbReference type="EMBL" id="SKBQ01000022">
    <property type="protein sequence ID" value="TPX15367.1"/>
    <property type="molecule type" value="Genomic_DNA"/>
</dbReference>
<feature type="compositionally biased region" description="Polar residues" evidence="1">
    <location>
        <begin position="96"/>
        <end position="116"/>
    </location>
</feature>
<reference evidence="2 3" key="1">
    <citation type="submission" date="2019-06" db="EMBL/GenBank/DDBJ databases">
        <title>Draft genome sequence of the filamentous fungus Phialemoniopsis curvata isolated from diesel fuel.</title>
        <authorList>
            <person name="Varaljay V.A."/>
            <person name="Lyon W.J."/>
            <person name="Crouch A.L."/>
            <person name="Drake C.E."/>
            <person name="Hollomon J.M."/>
            <person name="Nadeau L.J."/>
            <person name="Nunn H.S."/>
            <person name="Stevenson B.S."/>
            <person name="Bojanowski C.L."/>
            <person name="Crookes-Goodson W.J."/>
        </authorList>
    </citation>
    <scope>NUCLEOTIDE SEQUENCE [LARGE SCALE GENOMIC DNA]</scope>
    <source>
        <strain evidence="2 3">D216</strain>
    </source>
</reference>
<evidence type="ECO:0000313" key="2">
    <source>
        <dbReference type="EMBL" id="TPX15367.1"/>
    </source>
</evidence>
<keyword evidence="3" id="KW-1185">Reference proteome</keyword>
<feature type="compositionally biased region" description="Polar residues" evidence="1">
    <location>
        <begin position="851"/>
        <end position="864"/>
    </location>
</feature>
<dbReference type="Proteomes" id="UP000319257">
    <property type="component" value="Unassembled WGS sequence"/>
</dbReference>
<feature type="compositionally biased region" description="Polar residues" evidence="1">
    <location>
        <begin position="524"/>
        <end position="534"/>
    </location>
</feature>
<feature type="region of interest" description="Disordered" evidence="1">
    <location>
        <begin position="670"/>
        <end position="889"/>
    </location>
</feature>
<feature type="compositionally biased region" description="Basic residues" evidence="1">
    <location>
        <begin position="773"/>
        <end position="782"/>
    </location>
</feature>